<evidence type="ECO:0000313" key="2">
    <source>
        <dbReference type="Proteomes" id="UP000253664"/>
    </source>
</evidence>
<reference evidence="1 2" key="1">
    <citation type="journal article" date="2015" name="BMC Genomics">
        <title>Insights from the genome of Ophiocordyceps polyrhachis-furcata to pathogenicity and host specificity in insect fungi.</title>
        <authorList>
            <person name="Wichadakul D."/>
            <person name="Kobmoo N."/>
            <person name="Ingsriswang S."/>
            <person name="Tangphatsornruang S."/>
            <person name="Chantasingh D."/>
            <person name="Luangsa-ard J.J."/>
            <person name="Eurwilaichitr L."/>
        </authorList>
    </citation>
    <scope>NUCLEOTIDE SEQUENCE [LARGE SCALE GENOMIC DNA]</scope>
    <source>
        <strain evidence="1 2">BCC 54312</strain>
    </source>
</reference>
<name>A0A367LLI7_9HYPO</name>
<dbReference type="AlphaFoldDB" id="A0A367LLI7"/>
<protein>
    <submittedName>
        <fullName evidence="1">Uncharacterized protein</fullName>
    </submittedName>
</protein>
<dbReference type="EMBL" id="LKCN02000003">
    <property type="protein sequence ID" value="RCI15260.1"/>
    <property type="molecule type" value="Genomic_DNA"/>
</dbReference>
<dbReference type="Proteomes" id="UP000253664">
    <property type="component" value="Unassembled WGS sequence"/>
</dbReference>
<dbReference type="OrthoDB" id="4915089at2759"/>
<accession>A0A367LLI7</accession>
<organism evidence="1 2">
    <name type="scientific">Ophiocordyceps polyrhachis-furcata BCC 54312</name>
    <dbReference type="NCBI Taxonomy" id="1330021"/>
    <lineage>
        <taxon>Eukaryota</taxon>
        <taxon>Fungi</taxon>
        <taxon>Dikarya</taxon>
        <taxon>Ascomycota</taxon>
        <taxon>Pezizomycotina</taxon>
        <taxon>Sordariomycetes</taxon>
        <taxon>Hypocreomycetidae</taxon>
        <taxon>Hypocreales</taxon>
        <taxon>Ophiocordycipitaceae</taxon>
        <taxon>Ophiocordyceps</taxon>
    </lineage>
</organism>
<comment type="caution">
    <text evidence="1">The sequence shown here is derived from an EMBL/GenBank/DDBJ whole genome shotgun (WGS) entry which is preliminary data.</text>
</comment>
<sequence length="299" mass="33568">MPLPTRVLNRRSEIGFTLEYANLGLAIVDFGEYKTSPNALKTARTLINFHSVLAGRSSFSEWGRWLIQDDAKYKRAWFGFSKPTSKQAPSPNADQLEEVERAAKRAGISIIHRDSDLIAEELMKVISYKWGERTVACLEVMMYRQGAFDNALENPVDPSAPAERPELHLPPYLECALCDDGGGSRVLCDLLDRGGNQTLDIPNVMPTKSATEQRACSQYWYAKEQRCIVSAKKLPEFKGRQCWASGRVVECGGGMSASKYLLAKAECYQPAWWREGSATCKAPEPFRFFREIIAGIWPD</sequence>
<proteinExistence type="predicted"/>
<gene>
    <name evidence="1" type="ORF">L249_6693</name>
</gene>
<evidence type="ECO:0000313" key="1">
    <source>
        <dbReference type="EMBL" id="RCI15260.1"/>
    </source>
</evidence>
<keyword evidence="2" id="KW-1185">Reference proteome</keyword>